<dbReference type="EMBL" id="QKYT01000096">
    <property type="protein sequence ID" value="RIA93791.1"/>
    <property type="molecule type" value="Genomic_DNA"/>
</dbReference>
<proteinExistence type="predicted"/>
<reference evidence="1 2" key="1">
    <citation type="submission" date="2018-06" db="EMBL/GenBank/DDBJ databases">
        <title>Comparative genomics reveals the genomic features of Rhizophagus irregularis, R. cerebriforme, R. diaphanum and Gigaspora rosea, and their symbiotic lifestyle signature.</title>
        <authorList>
            <person name="Morin E."/>
            <person name="San Clemente H."/>
            <person name="Chen E.C.H."/>
            <person name="De La Providencia I."/>
            <person name="Hainaut M."/>
            <person name="Kuo A."/>
            <person name="Kohler A."/>
            <person name="Murat C."/>
            <person name="Tang N."/>
            <person name="Roy S."/>
            <person name="Loubradou J."/>
            <person name="Henrissat B."/>
            <person name="Grigoriev I.V."/>
            <person name="Corradi N."/>
            <person name="Roux C."/>
            <person name="Martin F.M."/>
        </authorList>
    </citation>
    <scope>NUCLEOTIDE SEQUENCE [LARGE SCALE GENOMIC DNA]</scope>
    <source>
        <strain evidence="1 2">DAOM 227022</strain>
    </source>
</reference>
<dbReference type="OrthoDB" id="2447222at2759"/>
<protein>
    <submittedName>
        <fullName evidence="1">Uncharacterized protein</fullName>
    </submittedName>
</protein>
<organism evidence="1 2">
    <name type="scientific">Glomus cerebriforme</name>
    <dbReference type="NCBI Taxonomy" id="658196"/>
    <lineage>
        <taxon>Eukaryota</taxon>
        <taxon>Fungi</taxon>
        <taxon>Fungi incertae sedis</taxon>
        <taxon>Mucoromycota</taxon>
        <taxon>Glomeromycotina</taxon>
        <taxon>Glomeromycetes</taxon>
        <taxon>Glomerales</taxon>
        <taxon>Glomeraceae</taxon>
        <taxon>Glomus</taxon>
    </lineage>
</organism>
<sequence length="69" mass="7919">MGEAKSAPLETLDEERGILREFIKDYDLNDVFNCDGLEPSKTLAQGSLSGTKKSKKQVTLLFNMQRYWY</sequence>
<evidence type="ECO:0000313" key="1">
    <source>
        <dbReference type="EMBL" id="RIA93791.1"/>
    </source>
</evidence>
<keyword evidence="2" id="KW-1185">Reference proteome</keyword>
<name>A0A397TFL7_9GLOM</name>
<gene>
    <name evidence="1" type="ORF">C1645_818870</name>
</gene>
<evidence type="ECO:0000313" key="2">
    <source>
        <dbReference type="Proteomes" id="UP000265703"/>
    </source>
</evidence>
<dbReference type="Proteomes" id="UP000265703">
    <property type="component" value="Unassembled WGS sequence"/>
</dbReference>
<accession>A0A397TFL7</accession>
<dbReference type="AlphaFoldDB" id="A0A397TFL7"/>
<comment type="caution">
    <text evidence="1">The sequence shown here is derived from an EMBL/GenBank/DDBJ whole genome shotgun (WGS) entry which is preliminary data.</text>
</comment>
<dbReference type="STRING" id="658196.A0A397TFL7"/>